<name>A0A1X0QEC5_9MICR</name>
<dbReference type="VEuPathDB" id="MicrosporidiaDB:HERIO_40"/>
<evidence type="ECO:0000313" key="12">
    <source>
        <dbReference type="Proteomes" id="UP000192501"/>
    </source>
</evidence>
<keyword evidence="4" id="KW-0158">Chromosome</keyword>
<dbReference type="Proteomes" id="UP000192356">
    <property type="component" value="Unassembled WGS sequence"/>
</dbReference>
<evidence type="ECO:0000256" key="6">
    <source>
        <dbReference type="ARBA" id="ARBA00023242"/>
    </source>
</evidence>
<keyword evidence="7" id="KW-0544">Nucleosome core</keyword>
<feature type="compositionally biased region" description="Basic residues" evidence="8">
    <location>
        <begin position="15"/>
        <end position="29"/>
    </location>
</feature>
<keyword evidence="5" id="KW-0238">DNA-binding</keyword>
<organism evidence="9 11">
    <name type="scientific">Hepatospora eriocheir</name>
    <dbReference type="NCBI Taxonomy" id="1081669"/>
    <lineage>
        <taxon>Eukaryota</taxon>
        <taxon>Fungi</taxon>
        <taxon>Fungi incertae sedis</taxon>
        <taxon>Microsporidia</taxon>
        <taxon>Hepatosporidae</taxon>
        <taxon>Hepatospora</taxon>
    </lineage>
</organism>
<evidence type="ECO:0000256" key="7">
    <source>
        <dbReference type="ARBA" id="ARBA00023269"/>
    </source>
</evidence>
<evidence type="ECO:0000256" key="2">
    <source>
        <dbReference type="ARBA" id="ARBA00004286"/>
    </source>
</evidence>
<dbReference type="Gene3D" id="1.10.20.10">
    <property type="entry name" value="Histone, subunit A"/>
    <property type="match status" value="1"/>
</dbReference>
<comment type="caution">
    <text evidence="9">The sequence shown here is derived from an EMBL/GenBank/DDBJ whole genome shotgun (WGS) entry which is preliminary data.</text>
</comment>
<sequence>MTTQQAPQPVGGKGKVAKSAKGAAKRFRKPNSYNEISKPGLRRLSRRAGATRISGAALKLSRELLIYMLKNVLYYSRIYCSYSKRKTVNVVDVVYALRKIRITYVSCSLA</sequence>
<dbReference type="EMBL" id="LVKB01000001">
    <property type="protein sequence ID" value="ORD98138.1"/>
    <property type="molecule type" value="Genomic_DNA"/>
</dbReference>
<feature type="region of interest" description="Disordered" evidence="8">
    <location>
        <begin position="1"/>
        <end position="37"/>
    </location>
</feature>
<dbReference type="GO" id="GO:0030527">
    <property type="term" value="F:structural constituent of chromatin"/>
    <property type="evidence" value="ECO:0007669"/>
    <property type="project" value="InterPro"/>
</dbReference>
<gene>
    <name evidence="9" type="primary">H4</name>
    <name evidence="10" type="ORF">A0H76_1001</name>
    <name evidence="9" type="ORF">HERIO_40</name>
</gene>
<protein>
    <submittedName>
        <fullName evidence="9">H4</fullName>
    </submittedName>
</protein>
<evidence type="ECO:0000256" key="4">
    <source>
        <dbReference type="ARBA" id="ARBA00022454"/>
    </source>
</evidence>
<dbReference type="PRINTS" id="PR00623">
    <property type="entry name" value="HISTONEH4"/>
</dbReference>
<dbReference type="Proteomes" id="UP000192501">
    <property type="component" value="Unassembled WGS sequence"/>
</dbReference>
<evidence type="ECO:0000313" key="9">
    <source>
        <dbReference type="EMBL" id="ORD98138.1"/>
    </source>
</evidence>
<dbReference type="AlphaFoldDB" id="A0A1X0QEC5"/>
<dbReference type="VEuPathDB" id="MicrosporidiaDB:A0H76_1001"/>
<evidence type="ECO:0000313" key="11">
    <source>
        <dbReference type="Proteomes" id="UP000192356"/>
    </source>
</evidence>
<keyword evidence="6" id="KW-0539">Nucleus</keyword>
<dbReference type="InterPro" id="IPR001951">
    <property type="entry name" value="Histone_H4"/>
</dbReference>
<keyword evidence="11" id="KW-1185">Reference proteome</keyword>
<dbReference type="GO" id="GO:0000786">
    <property type="term" value="C:nucleosome"/>
    <property type="evidence" value="ECO:0007669"/>
    <property type="project" value="UniProtKB-KW"/>
</dbReference>
<proteinExistence type="inferred from homology"/>
<dbReference type="InterPro" id="IPR009072">
    <property type="entry name" value="Histone-fold"/>
</dbReference>
<dbReference type="GO" id="GO:0003677">
    <property type="term" value="F:DNA binding"/>
    <property type="evidence" value="ECO:0007669"/>
    <property type="project" value="UniProtKB-KW"/>
</dbReference>
<dbReference type="PANTHER" id="PTHR10484">
    <property type="entry name" value="HISTONE H4"/>
    <property type="match status" value="1"/>
</dbReference>
<dbReference type="SUPFAM" id="SSF47113">
    <property type="entry name" value="Histone-fold"/>
    <property type="match status" value="1"/>
</dbReference>
<reference evidence="11 12" key="1">
    <citation type="journal article" date="2017" name="Environ. Microbiol.">
        <title>Decay of the glycolytic pathway and adaptation to intranuclear parasitism within Enterocytozoonidae microsporidia.</title>
        <authorList>
            <person name="Wiredu Boakye D."/>
            <person name="Jaroenlak P."/>
            <person name="Prachumwat A."/>
            <person name="Williams T.A."/>
            <person name="Bateman K.S."/>
            <person name="Itsathitphaisarn O."/>
            <person name="Sritunyalucksana K."/>
            <person name="Paszkiewicz K.H."/>
            <person name="Moore K.A."/>
            <person name="Stentiford G.D."/>
            <person name="Williams B.A."/>
        </authorList>
    </citation>
    <scope>NUCLEOTIDE SEQUENCE [LARGE SCALE GENOMIC DNA]</scope>
    <source>
        <strain evidence="12">canceri</strain>
        <strain evidence="10">Canceri</strain>
        <strain evidence="9 11">GB1</strain>
    </source>
</reference>
<dbReference type="EMBL" id="LTAI01000221">
    <property type="protein sequence ID" value="ORD99348.1"/>
    <property type="molecule type" value="Genomic_DNA"/>
</dbReference>
<evidence type="ECO:0000256" key="8">
    <source>
        <dbReference type="SAM" id="MobiDB-lite"/>
    </source>
</evidence>
<evidence type="ECO:0000256" key="5">
    <source>
        <dbReference type="ARBA" id="ARBA00023125"/>
    </source>
</evidence>
<evidence type="ECO:0000256" key="3">
    <source>
        <dbReference type="ARBA" id="ARBA00006564"/>
    </source>
</evidence>
<evidence type="ECO:0000313" key="10">
    <source>
        <dbReference type="EMBL" id="ORD99348.1"/>
    </source>
</evidence>
<accession>A0A1X0QEC5</accession>
<comment type="similarity">
    <text evidence="3">Belongs to the histone H4 family.</text>
</comment>
<dbReference type="OrthoDB" id="2532770at2759"/>
<dbReference type="GO" id="GO:0005634">
    <property type="term" value="C:nucleus"/>
    <property type="evidence" value="ECO:0007669"/>
    <property type="project" value="UniProtKB-SubCell"/>
</dbReference>
<dbReference type="CDD" id="cd22912">
    <property type="entry name" value="HFD_H4"/>
    <property type="match status" value="1"/>
</dbReference>
<dbReference type="GO" id="GO:0046982">
    <property type="term" value="F:protein heterodimerization activity"/>
    <property type="evidence" value="ECO:0007669"/>
    <property type="project" value="InterPro"/>
</dbReference>
<evidence type="ECO:0000256" key="1">
    <source>
        <dbReference type="ARBA" id="ARBA00004123"/>
    </source>
</evidence>
<comment type="subcellular location">
    <subcellularLocation>
        <location evidence="2">Chromosome</location>
    </subcellularLocation>
    <subcellularLocation>
        <location evidence="1">Nucleus</location>
    </subcellularLocation>
</comment>